<dbReference type="RefSeq" id="WP_380014231.1">
    <property type="nucleotide sequence ID" value="NZ_JBHLYR010000059.1"/>
</dbReference>
<dbReference type="InterPro" id="IPR010093">
    <property type="entry name" value="SinI_DNA-bd"/>
</dbReference>
<dbReference type="NCBIfam" id="TIGR01764">
    <property type="entry name" value="excise"/>
    <property type="match status" value="1"/>
</dbReference>
<sequence>MSYMTVEEVAALWAVDPRTVRTEIKAGRLGCVRVGPARRTIRIPPAALAAWEAAQLNTTAPLVNLSLTG</sequence>
<dbReference type="InterPro" id="IPR009061">
    <property type="entry name" value="DNA-bd_dom_put_sf"/>
</dbReference>
<accession>A0ABV6B2W1</accession>
<feature type="domain" description="Helix-turn-helix" evidence="1">
    <location>
        <begin position="3"/>
        <end position="53"/>
    </location>
</feature>
<keyword evidence="3" id="KW-1185">Reference proteome</keyword>
<organism evidence="2 3">
    <name type="scientific">Deinococcus oregonensis</name>
    <dbReference type="NCBI Taxonomy" id="1805970"/>
    <lineage>
        <taxon>Bacteria</taxon>
        <taxon>Thermotogati</taxon>
        <taxon>Deinococcota</taxon>
        <taxon>Deinococci</taxon>
        <taxon>Deinococcales</taxon>
        <taxon>Deinococcaceae</taxon>
        <taxon>Deinococcus</taxon>
    </lineage>
</organism>
<protein>
    <submittedName>
        <fullName evidence="2">Helix-turn-helix domain-containing protein</fullName>
    </submittedName>
</protein>
<dbReference type="EMBL" id="JBHLYR010000059">
    <property type="protein sequence ID" value="MFB9994107.1"/>
    <property type="molecule type" value="Genomic_DNA"/>
</dbReference>
<gene>
    <name evidence="2" type="ORF">ACFFLM_19290</name>
</gene>
<evidence type="ECO:0000313" key="2">
    <source>
        <dbReference type="EMBL" id="MFB9994107.1"/>
    </source>
</evidence>
<reference evidence="2 3" key="1">
    <citation type="submission" date="2024-09" db="EMBL/GenBank/DDBJ databases">
        <authorList>
            <person name="Sun Q."/>
            <person name="Mori K."/>
        </authorList>
    </citation>
    <scope>NUCLEOTIDE SEQUENCE [LARGE SCALE GENOMIC DNA]</scope>
    <source>
        <strain evidence="2 3">JCM 13503</strain>
    </source>
</reference>
<dbReference type="InterPro" id="IPR041657">
    <property type="entry name" value="HTH_17"/>
</dbReference>
<name>A0ABV6B2W1_9DEIO</name>
<evidence type="ECO:0000313" key="3">
    <source>
        <dbReference type="Proteomes" id="UP001589733"/>
    </source>
</evidence>
<comment type="caution">
    <text evidence="2">The sequence shown here is derived from an EMBL/GenBank/DDBJ whole genome shotgun (WGS) entry which is preliminary data.</text>
</comment>
<dbReference type="SUPFAM" id="SSF46955">
    <property type="entry name" value="Putative DNA-binding domain"/>
    <property type="match status" value="1"/>
</dbReference>
<dbReference type="Proteomes" id="UP001589733">
    <property type="component" value="Unassembled WGS sequence"/>
</dbReference>
<proteinExistence type="predicted"/>
<dbReference type="Pfam" id="PF12728">
    <property type="entry name" value="HTH_17"/>
    <property type="match status" value="1"/>
</dbReference>
<evidence type="ECO:0000259" key="1">
    <source>
        <dbReference type="Pfam" id="PF12728"/>
    </source>
</evidence>